<keyword evidence="3" id="KW-0175">Coiled coil</keyword>
<proteinExistence type="predicted"/>
<sequence length="473" mass="53056">MYKGGNCMRDEPITSRAARRKRQRRKRHWWYLPTGILLIAAALGGGYYVYSQQEEVKAQRAEEERKAKVYQQALAAAKEEALTNIATDGLEEQTAQDGNIDSLLYLDPNDEELNQTLTETAQQAADFSQGLVVGWIDRQDSDKFKKLQPKIVAYQWDEGTEKLNEQPIPAIEGRYVSKKTGKVPTPAEIFPDQQTFAAGFRYLKQALLDSQQLSYEEARQLSAPKLADVETAAFHPEDIQLKLPGFDKAVALDLNTLAPYLEPDFVQAKQPKKVVALTFDDGPNPDTTTQLLKTLEEKQVHATFFMLGRSAEAFPETAKKVADAGHAIANHSYDHPDLATLSAEQVRDQLARTDKILYDATGKLPVAMRPPYGSVVESTVAAIDLPIIHWDVDSEDWASRNVKKIVKQVNDTIDDRSVILLHDIHQESVDSVGELIDSLHKKGYTFTSLEGVYGPLYDKYQYYGGIFETIPYS</sequence>
<feature type="transmembrane region" description="Helical" evidence="4">
    <location>
        <begin position="29"/>
        <end position="50"/>
    </location>
</feature>
<dbReference type="InterPro" id="IPR050248">
    <property type="entry name" value="Polysacc_deacetylase_ArnD"/>
</dbReference>
<reference evidence="6 7" key="1">
    <citation type="submission" date="2014-12" db="EMBL/GenBank/DDBJ databases">
        <title>Draft genome sequences of 29 type strains of Enterococci.</title>
        <authorList>
            <person name="Zhong Z."/>
            <person name="Sun Z."/>
            <person name="Liu W."/>
            <person name="Zhang W."/>
            <person name="Zhang H."/>
        </authorList>
    </citation>
    <scope>NUCLEOTIDE SEQUENCE [LARGE SCALE GENOMIC DNA]</scope>
    <source>
        <strain evidence="6 7">DSM 17029</strain>
    </source>
</reference>
<dbReference type="GO" id="GO:0016020">
    <property type="term" value="C:membrane"/>
    <property type="evidence" value="ECO:0007669"/>
    <property type="project" value="TreeGrafter"/>
</dbReference>
<feature type="coiled-coil region" evidence="3">
    <location>
        <begin position="53"/>
        <end position="80"/>
    </location>
</feature>
<comment type="caution">
    <text evidence="6">The sequence shown here is derived from an EMBL/GenBank/DDBJ whole genome shotgun (WGS) entry which is preliminary data.</text>
</comment>
<dbReference type="GO" id="GO:0016810">
    <property type="term" value="F:hydrolase activity, acting on carbon-nitrogen (but not peptide) bonds"/>
    <property type="evidence" value="ECO:0007669"/>
    <property type="project" value="InterPro"/>
</dbReference>
<protein>
    <recommendedName>
        <fullName evidence="5">NodB homology domain-containing protein</fullName>
    </recommendedName>
</protein>
<feature type="domain" description="NodB homology" evidence="5">
    <location>
        <begin position="273"/>
        <end position="447"/>
    </location>
</feature>
<keyword evidence="4" id="KW-1133">Transmembrane helix</keyword>
<keyword evidence="2" id="KW-0378">Hydrolase</keyword>
<dbReference type="PANTHER" id="PTHR10587:SF133">
    <property type="entry name" value="CHITIN DEACETYLASE 1-RELATED"/>
    <property type="match status" value="1"/>
</dbReference>
<keyword evidence="4" id="KW-0812">Transmembrane</keyword>
<dbReference type="GO" id="GO:0046872">
    <property type="term" value="F:metal ion binding"/>
    <property type="evidence" value="ECO:0007669"/>
    <property type="project" value="UniProtKB-KW"/>
</dbReference>
<evidence type="ECO:0000256" key="2">
    <source>
        <dbReference type="ARBA" id="ARBA00022801"/>
    </source>
</evidence>
<dbReference type="SUPFAM" id="SSF88713">
    <property type="entry name" value="Glycoside hydrolase/deacetylase"/>
    <property type="match status" value="1"/>
</dbReference>
<dbReference type="STRING" id="214095.RU97_GL000036"/>
<dbReference type="AlphaFoldDB" id="A0A1L8RJ81"/>
<name>A0A1L8RJ81_9ENTE</name>
<keyword evidence="7" id="KW-1185">Reference proteome</keyword>
<gene>
    <name evidence="6" type="ORF">RU97_GL000036</name>
</gene>
<dbReference type="Gene3D" id="3.20.20.370">
    <property type="entry name" value="Glycoside hydrolase/deacetylase"/>
    <property type="match status" value="1"/>
</dbReference>
<evidence type="ECO:0000256" key="4">
    <source>
        <dbReference type="SAM" id="Phobius"/>
    </source>
</evidence>
<evidence type="ECO:0000313" key="7">
    <source>
        <dbReference type="Proteomes" id="UP000181884"/>
    </source>
</evidence>
<accession>A0A1L8RJ81</accession>
<evidence type="ECO:0000256" key="3">
    <source>
        <dbReference type="SAM" id="Coils"/>
    </source>
</evidence>
<dbReference type="Proteomes" id="UP000181884">
    <property type="component" value="Unassembled WGS sequence"/>
</dbReference>
<dbReference type="Pfam" id="PF01522">
    <property type="entry name" value="Polysacc_deac_1"/>
    <property type="match status" value="1"/>
</dbReference>
<dbReference type="PANTHER" id="PTHR10587">
    <property type="entry name" value="GLYCOSYL TRANSFERASE-RELATED"/>
    <property type="match status" value="1"/>
</dbReference>
<evidence type="ECO:0000256" key="1">
    <source>
        <dbReference type="ARBA" id="ARBA00022723"/>
    </source>
</evidence>
<dbReference type="EMBL" id="JXKH01000001">
    <property type="protein sequence ID" value="OJG19803.1"/>
    <property type="molecule type" value="Genomic_DNA"/>
</dbReference>
<organism evidence="6 7">
    <name type="scientific">Enterococcus canis</name>
    <dbReference type="NCBI Taxonomy" id="214095"/>
    <lineage>
        <taxon>Bacteria</taxon>
        <taxon>Bacillati</taxon>
        <taxon>Bacillota</taxon>
        <taxon>Bacilli</taxon>
        <taxon>Lactobacillales</taxon>
        <taxon>Enterococcaceae</taxon>
        <taxon>Enterococcus</taxon>
    </lineage>
</organism>
<dbReference type="InterPro" id="IPR011330">
    <property type="entry name" value="Glyco_hydro/deAcase_b/a-brl"/>
</dbReference>
<evidence type="ECO:0000313" key="6">
    <source>
        <dbReference type="EMBL" id="OJG19803.1"/>
    </source>
</evidence>
<evidence type="ECO:0000259" key="5">
    <source>
        <dbReference type="PROSITE" id="PS51677"/>
    </source>
</evidence>
<keyword evidence="4" id="KW-0472">Membrane</keyword>
<dbReference type="GO" id="GO:0005975">
    <property type="term" value="P:carbohydrate metabolic process"/>
    <property type="evidence" value="ECO:0007669"/>
    <property type="project" value="InterPro"/>
</dbReference>
<dbReference type="PROSITE" id="PS51677">
    <property type="entry name" value="NODB"/>
    <property type="match status" value="1"/>
</dbReference>
<keyword evidence="1" id="KW-0479">Metal-binding</keyword>
<dbReference type="InterPro" id="IPR002509">
    <property type="entry name" value="NODB_dom"/>
</dbReference>